<dbReference type="PANTHER" id="PTHR35936">
    <property type="entry name" value="MEMBRANE-BOUND LYTIC MUREIN TRANSGLYCOSYLASE F"/>
    <property type="match status" value="1"/>
</dbReference>
<organism evidence="4 5">
    <name type="scientific">Granulosicoccus antarcticus IMCC3135</name>
    <dbReference type="NCBI Taxonomy" id="1192854"/>
    <lineage>
        <taxon>Bacteria</taxon>
        <taxon>Pseudomonadati</taxon>
        <taxon>Pseudomonadota</taxon>
        <taxon>Gammaproteobacteria</taxon>
        <taxon>Chromatiales</taxon>
        <taxon>Granulosicoccaceae</taxon>
        <taxon>Granulosicoccus</taxon>
    </lineage>
</organism>
<accession>A0A2Z2NV88</accession>
<evidence type="ECO:0000256" key="2">
    <source>
        <dbReference type="ARBA" id="ARBA00022729"/>
    </source>
</evidence>
<reference evidence="4 5" key="1">
    <citation type="submission" date="2016-12" db="EMBL/GenBank/DDBJ databases">
        <authorList>
            <person name="Song W.-J."/>
            <person name="Kurnit D.M."/>
        </authorList>
    </citation>
    <scope>NUCLEOTIDE SEQUENCE [LARGE SCALE GENOMIC DNA]</scope>
    <source>
        <strain evidence="4 5">IMCC3135</strain>
    </source>
</reference>
<comment type="similarity">
    <text evidence="1">Belongs to the bacterial solute-binding protein 3 family.</text>
</comment>
<dbReference type="PANTHER" id="PTHR35936:SF17">
    <property type="entry name" value="ARGININE-BINDING EXTRACELLULAR PROTEIN ARTP"/>
    <property type="match status" value="1"/>
</dbReference>
<dbReference type="EMBL" id="CP018632">
    <property type="protein sequence ID" value="ASJ74425.1"/>
    <property type="molecule type" value="Genomic_DNA"/>
</dbReference>
<evidence type="ECO:0000259" key="3">
    <source>
        <dbReference type="SMART" id="SM00062"/>
    </source>
</evidence>
<evidence type="ECO:0000313" key="5">
    <source>
        <dbReference type="Proteomes" id="UP000250079"/>
    </source>
</evidence>
<dbReference type="Pfam" id="PF00497">
    <property type="entry name" value="SBP_bac_3"/>
    <property type="match status" value="1"/>
</dbReference>
<dbReference type="OrthoDB" id="6955767at2"/>
<evidence type="ECO:0000313" key="4">
    <source>
        <dbReference type="EMBL" id="ASJ74425.1"/>
    </source>
</evidence>
<dbReference type="Gene3D" id="3.40.190.10">
    <property type="entry name" value="Periplasmic binding protein-like II"/>
    <property type="match status" value="2"/>
</dbReference>
<keyword evidence="2" id="KW-0732">Signal</keyword>
<dbReference type="RefSeq" id="WP_088919461.1">
    <property type="nucleotide sequence ID" value="NZ_CP018632.1"/>
</dbReference>
<dbReference type="InterPro" id="IPR001638">
    <property type="entry name" value="Solute-binding_3/MltF_N"/>
</dbReference>
<feature type="domain" description="Solute-binding protein family 3/N-terminal" evidence="3">
    <location>
        <begin position="23"/>
        <end position="243"/>
    </location>
</feature>
<evidence type="ECO:0000256" key="1">
    <source>
        <dbReference type="ARBA" id="ARBA00010333"/>
    </source>
</evidence>
<gene>
    <name evidence="4" type="ORF">IMCC3135_21745</name>
</gene>
<name>A0A2Z2NV88_9GAMM</name>
<dbReference type="AlphaFoldDB" id="A0A2Z2NV88"/>
<sequence>MPDNTNQTTARSELIASLAPHGILRAGINMSNFLLVNQTDASGQPDGVSPAMARALATELGLELKLIAYKGPGDVADGASKGEWDIANIALEAERAKVIDFSPAYCEIQATYLTPPDSPINSLAQIDQPGNRIAVKERSAYDLWLTRHIKQATLVRAASLDESFERFRDEGLEVLAGLRPKLLQQQTLMPGSTLFDESFMAVQQSMGCPTGKTLAAAHIRDFVKRSIESGFVAELIERYEVVGQLSVPVISPETIG</sequence>
<dbReference type="SUPFAM" id="SSF53850">
    <property type="entry name" value="Periplasmic binding protein-like II"/>
    <property type="match status" value="1"/>
</dbReference>
<proteinExistence type="inferred from homology"/>
<keyword evidence="5" id="KW-1185">Reference proteome</keyword>
<dbReference type="Proteomes" id="UP000250079">
    <property type="component" value="Chromosome"/>
</dbReference>
<dbReference type="SMART" id="SM00062">
    <property type="entry name" value="PBPb"/>
    <property type="match status" value="1"/>
</dbReference>
<protein>
    <recommendedName>
        <fullName evidence="3">Solute-binding protein family 3/N-terminal domain-containing protein</fullName>
    </recommendedName>
</protein>
<dbReference type="KEGG" id="gai:IMCC3135_21745"/>